<name>A0AAW9RGX3_9GAMM</name>
<dbReference type="AlphaFoldDB" id="A0AAW9RGX3"/>
<organism evidence="1 2">
    <name type="scientific">Elongatibacter sediminis</name>
    <dbReference type="NCBI Taxonomy" id="3119006"/>
    <lineage>
        <taxon>Bacteria</taxon>
        <taxon>Pseudomonadati</taxon>
        <taxon>Pseudomonadota</taxon>
        <taxon>Gammaproteobacteria</taxon>
        <taxon>Chromatiales</taxon>
        <taxon>Wenzhouxiangellaceae</taxon>
        <taxon>Elongatibacter</taxon>
    </lineage>
</organism>
<reference evidence="1 2" key="1">
    <citation type="submission" date="2024-02" db="EMBL/GenBank/DDBJ databases">
        <title>A novel Wenzhouxiangellaceae bacterium, isolated from coastal sediments.</title>
        <authorList>
            <person name="Du Z.-J."/>
            <person name="Ye Y.-Q."/>
            <person name="Zhang X.-Y."/>
        </authorList>
    </citation>
    <scope>NUCLEOTIDE SEQUENCE [LARGE SCALE GENOMIC DNA]</scope>
    <source>
        <strain evidence="1 2">CH-27</strain>
    </source>
</reference>
<proteinExistence type="predicted"/>
<accession>A0AAW9RGX3</accession>
<dbReference type="Proteomes" id="UP001359886">
    <property type="component" value="Unassembled WGS sequence"/>
</dbReference>
<protein>
    <recommendedName>
        <fullName evidence="3">SGNH hydrolase-type esterase domain-containing protein</fullName>
    </recommendedName>
</protein>
<keyword evidence="2" id="KW-1185">Reference proteome</keyword>
<dbReference type="EMBL" id="JAZHOG010000014">
    <property type="protein sequence ID" value="MEJ8569422.1"/>
    <property type="molecule type" value="Genomic_DNA"/>
</dbReference>
<gene>
    <name evidence="1" type="ORF">V3330_17480</name>
</gene>
<dbReference type="SUPFAM" id="SSF52266">
    <property type="entry name" value="SGNH hydrolase"/>
    <property type="match status" value="1"/>
</dbReference>
<evidence type="ECO:0000313" key="2">
    <source>
        <dbReference type="Proteomes" id="UP001359886"/>
    </source>
</evidence>
<evidence type="ECO:0000313" key="1">
    <source>
        <dbReference type="EMBL" id="MEJ8569422.1"/>
    </source>
</evidence>
<comment type="caution">
    <text evidence="1">The sequence shown here is derived from an EMBL/GenBank/DDBJ whole genome shotgun (WGS) entry which is preliminary data.</text>
</comment>
<dbReference type="GO" id="GO:0016788">
    <property type="term" value="F:hydrolase activity, acting on ester bonds"/>
    <property type="evidence" value="ECO:0007669"/>
    <property type="project" value="UniProtKB-ARBA"/>
</dbReference>
<dbReference type="InterPro" id="IPR036514">
    <property type="entry name" value="SGNH_hydro_sf"/>
</dbReference>
<dbReference type="Gene3D" id="3.40.50.1110">
    <property type="entry name" value="SGNH hydrolase"/>
    <property type="match status" value="1"/>
</dbReference>
<evidence type="ECO:0008006" key="3">
    <source>
        <dbReference type="Google" id="ProtNLM"/>
    </source>
</evidence>
<sequence>MPTLSSHYQRRIERFVRIQRRSKPNAVRVLAEGDSWFTHGHLMWSSKSLIGKLNDYATVNIVTVANPGAELEEMVSARNRDWGLGTNPDWLGREQYDVVLFSGGGNDIVGSELKRYLHPGGGTREGIQLVNRTALNRTLDRMRNQYRTLRGTVDHFVGAAGRSVPIITHGYDYAFPSGEGLSLIGGLITAGPWILPSFKKKEIDDLDDQVLIVNFLVDQFNEMLADLASDDAAGIQDFHHMDLRGTLAREDWADELHPTSGGRDKLAAVIRRQIVTNV</sequence>
<dbReference type="RefSeq" id="WP_354696747.1">
    <property type="nucleotide sequence ID" value="NZ_JAZHOG010000014.1"/>
</dbReference>